<dbReference type="Proteomes" id="UP001163046">
    <property type="component" value="Unassembled WGS sequence"/>
</dbReference>
<protein>
    <recommendedName>
        <fullName evidence="4">Sodefrin-like factor</fullName>
    </recommendedName>
</protein>
<keyword evidence="3" id="KW-1185">Reference proteome</keyword>
<keyword evidence="1" id="KW-0732">Signal</keyword>
<gene>
    <name evidence="2" type="ORF">OS493_036899</name>
</gene>
<comment type="caution">
    <text evidence="2">The sequence shown here is derived from an EMBL/GenBank/DDBJ whole genome shotgun (WGS) entry which is preliminary data.</text>
</comment>
<accession>A0A9W9YHY8</accession>
<sequence length="126" mass="14428">MYFGIFVLAACAMFGFVHSNEECPWCESYESLEDCDKNIEAEPEVCLSANNARCFLKKEDYTDDTYYMRGCMDEETAKETSQECTGRQERRLPVCKSSGNIPCKAVYITDIYNNSSYYMSTGPRAF</sequence>
<feature type="signal peptide" evidence="1">
    <location>
        <begin position="1"/>
        <end position="19"/>
    </location>
</feature>
<feature type="chain" id="PRO_5040937019" description="Sodefrin-like factor" evidence="1">
    <location>
        <begin position="20"/>
        <end position="126"/>
    </location>
</feature>
<evidence type="ECO:0000313" key="3">
    <source>
        <dbReference type="Proteomes" id="UP001163046"/>
    </source>
</evidence>
<evidence type="ECO:0000313" key="2">
    <source>
        <dbReference type="EMBL" id="KAJ7351084.1"/>
    </source>
</evidence>
<evidence type="ECO:0008006" key="4">
    <source>
        <dbReference type="Google" id="ProtNLM"/>
    </source>
</evidence>
<dbReference type="EMBL" id="MU827366">
    <property type="protein sequence ID" value="KAJ7351084.1"/>
    <property type="molecule type" value="Genomic_DNA"/>
</dbReference>
<organism evidence="2 3">
    <name type="scientific">Desmophyllum pertusum</name>
    <dbReference type="NCBI Taxonomy" id="174260"/>
    <lineage>
        <taxon>Eukaryota</taxon>
        <taxon>Metazoa</taxon>
        <taxon>Cnidaria</taxon>
        <taxon>Anthozoa</taxon>
        <taxon>Hexacorallia</taxon>
        <taxon>Scleractinia</taxon>
        <taxon>Caryophylliina</taxon>
        <taxon>Caryophylliidae</taxon>
        <taxon>Desmophyllum</taxon>
    </lineage>
</organism>
<evidence type="ECO:0000256" key="1">
    <source>
        <dbReference type="SAM" id="SignalP"/>
    </source>
</evidence>
<proteinExistence type="predicted"/>
<name>A0A9W9YHY8_9CNID</name>
<dbReference type="AlphaFoldDB" id="A0A9W9YHY8"/>
<reference evidence="2" key="1">
    <citation type="submission" date="2023-01" db="EMBL/GenBank/DDBJ databases">
        <title>Genome assembly of the deep-sea coral Lophelia pertusa.</title>
        <authorList>
            <person name="Herrera S."/>
            <person name="Cordes E."/>
        </authorList>
    </citation>
    <scope>NUCLEOTIDE SEQUENCE</scope>
    <source>
        <strain evidence="2">USNM1676648</strain>
        <tissue evidence="2">Polyp</tissue>
    </source>
</reference>